<reference evidence="2 3" key="1">
    <citation type="submission" date="2024-09" db="EMBL/GenBank/DDBJ databases">
        <title>Novel species of the genus Pelomonas and Roseateles isolated from streams.</title>
        <authorList>
            <person name="Lu H."/>
        </authorList>
    </citation>
    <scope>NUCLEOTIDE SEQUENCE [LARGE SCALE GENOMIC DNA]</scope>
    <source>
        <strain evidence="2 3">DC23W</strain>
    </source>
</reference>
<dbReference type="InterPro" id="IPR019613">
    <property type="entry name" value="DUF4198"/>
</dbReference>
<accession>A0ABW7EHF0</accession>
<keyword evidence="3" id="KW-1185">Reference proteome</keyword>
<evidence type="ECO:0000313" key="3">
    <source>
        <dbReference type="Proteomes" id="UP001606300"/>
    </source>
</evidence>
<evidence type="ECO:0000313" key="2">
    <source>
        <dbReference type="EMBL" id="MFG6412344.1"/>
    </source>
</evidence>
<name>A0ABW7EHF0_9BURK</name>
<protein>
    <submittedName>
        <fullName evidence="2">DUF4198 domain-containing protein</fullName>
    </submittedName>
</protein>
<sequence length="278" mass="29275">MKLKHITAAIAIAAALLPGAAQAHRGWLLPSATVLSGNEPWVTVDAAISNDLFYFEHNAMGLDNLVVFNPDGSKGTHENAGKGRYRSTFDVKLSQPGTYKIAVVNNGANASFKVDGAQKRVRAATLEALAAQIPANAQEVSVSVAASRNEIFVTSGKPTAKVLAPTGVGLELVPITHPNDLIAGETAQFRFVLDGKPAANLAITVIPGGIRYRDKLGEMKLTSDAEGKVSIKWPEAGMYWLNAAPARDADAPRGGPGGTLEKPARRASYVTTLEVLAQ</sequence>
<comment type="caution">
    <text evidence="2">The sequence shown here is derived from an EMBL/GenBank/DDBJ whole genome shotgun (WGS) entry which is preliminary data.</text>
</comment>
<keyword evidence="1" id="KW-0732">Signal</keyword>
<organism evidence="2 3">
    <name type="scientific">Pelomonas dachongensis</name>
    <dbReference type="NCBI Taxonomy" id="3299029"/>
    <lineage>
        <taxon>Bacteria</taxon>
        <taxon>Pseudomonadati</taxon>
        <taxon>Pseudomonadota</taxon>
        <taxon>Betaproteobacteria</taxon>
        <taxon>Burkholderiales</taxon>
        <taxon>Sphaerotilaceae</taxon>
        <taxon>Roseateles</taxon>
    </lineage>
</organism>
<dbReference type="Proteomes" id="UP001606300">
    <property type="component" value="Unassembled WGS sequence"/>
</dbReference>
<evidence type="ECO:0000256" key="1">
    <source>
        <dbReference type="SAM" id="SignalP"/>
    </source>
</evidence>
<feature type="signal peptide" evidence="1">
    <location>
        <begin position="1"/>
        <end position="23"/>
    </location>
</feature>
<proteinExistence type="predicted"/>
<gene>
    <name evidence="2" type="ORF">ACG02S_00380</name>
</gene>
<feature type="chain" id="PRO_5046520217" evidence="1">
    <location>
        <begin position="24"/>
        <end position="278"/>
    </location>
</feature>
<dbReference type="EMBL" id="JBIGHY010000001">
    <property type="protein sequence ID" value="MFG6412344.1"/>
    <property type="molecule type" value="Genomic_DNA"/>
</dbReference>
<dbReference type="RefSeq" id="WP_394468454.1">
    <property type="nucleotide sequence ID" value="NZ_JBIGHY010000001.1"/>
</dbReference>
<dbReference type="Pfam" id="PF10670">
    <property type="entry name" value="DUF4198"/>
    <property type="match status" value="1"/>
</dbReference>